<evidence type="ECO:0000256" key="1">
    <source>
        <dbReference type="ARBA" id="ARBA00001957"/>
    </source>
</evidence>
<dbReference type="InterPro" id="IPR013968">
    <property type="entry name" value="PKS_KR"/>
</dbReference>
<evidence type="ECO:0000256" key="4">
    <source>
        <dbReference type="ARBA" id="ARBA00022553"/>
    </source>
</evidence>
<gene>
    <name evidence="14" type="ORF">ABJI51_40160</name>
</gene>
<dbReference type="InterPro" id="IPR014030">
    <property type="entry name" value="Ketoacyl_synth_N"/>
</dbReference>
<dbReference type="InterPro" id="IPR020841">
    <property type="entry name" value="PKS_Beta-ketoAc_synthase_dom"/>
</dbReference>
<dbReference type="Pfam" id="PF21089">
    <property type="entry name" value="PKS_DH_N"/>
    <property type="match status" value="1"/>
</dbReference>
<dbReference type="PROSITE" id="PS00606">
    <property type="entry name" value="KS3_1"/>
    <property type="match status" value="2"/>
</dbReference>
<keyword evidence="9" id="KW-0012">Acyltransferase</keyword>
<dbReference type="InterPro" id="IPR020807">
    <property type="entry name" value="PKS_DH"/>
</dbReference>
<organism evidence="14 15">
    <name type="scientific">Amycolatopsis melonis</name>
    <dbReference type="NCBI Taxonomy" id="3156488"/>
    <lineage>
        <taxon>Bacteria</taxon>
        <taxon>Bacillati</taxon>
        <taxon>Actinomycetota</taxon>
        <taxon>Actinomycetes</taxon>
        <taxon>Pseudonocardiales</taxon>
        <taxon>Pseudonocardiaceae</taxon>
        <taxon>Amycolatopsis</taxon>
    </lineage>
</organism>
<dbReference type="Gene3D" id="1.10.1200.10">
    <property type="entry name" value="ACP-like"/>
    <property type="match status" value="2"/>
</dbReference>
<dbReference type="Pfam" id="PF02801">
    <property type="entry name" value="Ketoacyl-synt_C"/>
    <property type="match status" value="2"/>
</dbReference>
<dbReference type="PROSITE" id="PS50075">
    <property type="entry name" value="CARRIER"/>
    <property type="match status" value="2"/>
</dbReference>
<dbReference type="SMART" id="SM00827">
    <property type="entry name" value="PKS_AT"/>
    <property type="match status" value="2"/>
</dbReference>
<evidence type="ECO:0000256" key="5">
    <source>
        <dbReference type="ARBA" id="ARBA00022679"/>
    </source>
</evidence>
<dbReference type="InterPro" id="IPR016039">
    <property type="entry name" value="Thiolase-like"/>
</dbReference>
<dbReference type="Proteomes" id="UP001440984">
    <property type="component" value="Unassembled WGS sequence"/>
</dbReference>
<evidence type="ECO:0000256" key="7">
    <source>
        <dbReference type="ARBA" id="ARBA00023194"/>
    </source>
</evidence>
<dbReference type="SMART" id="SM01294">
    <property type="entry name" value="PKS_PP_betabranch"/>
    <property type="match status" value="2"/>
</dbReference>
<dbReference type="InterPro" id="IPR015083">
    <property type="entry name" value="NorB/c/GfsB-D-like_docking"/>
</dbReference>
<evidence type="ECO:0000259" key="11">
    <source>
        <dbReference type="PROSITE" id="PS50075"/>
    </source>
</evidence>
<keyword evidence="4" id="KW-0597">Phosphoprotein</keyword>
<dbReference type="InterPro" id="IPR016035">
    <property type="entry name" value="Acyl_Trfase/lysoPLipase"/>
</dbReference>
<reference evidence="14 15" key="1">
    <citation type="submission" date="2024-05" db="EMBL/GenBank/DDBJ databases">
        <authorList>
            <person name="Zhao H."/>
            <person name="Xu Y."/>
            <person name="Lin S."/>
            <person name="Spain J.C."/>
            <person name="Zhou N.-Y."/>
        </authorList>
    </citation>
    <scope>NUCLEOTIDE SEQUENCE [LARGE SCALE GENOMIC DNA]</scope>
    <source>
        <strain evidence="14 15">NEAU-NG30</strain>
    </source>
</reference>
<dbReference type="PROSITE" id="PS52019">
    <property type="entry name" value="PKS_MFAS_DH"/>
    <property type="match status" value="1"/>
</dbReference>
<dbReference type="SUPFAM" id="SSF47336">
    <property type="entry name" value="ACP-like"/>
    <property type="match status" value="2"/>
</dbReference>
<dbReference type="SMART" id="SM00822">
    <property type="entry name" value="PKS_KR"/>
    <property type="match status" value="1"/>
</dbReference>
<dbReference type="InterPro" id="IPR014043">
    <property type="entry name" value="Acyl_transferase_dom"/>
</dbReference>
<proteinExistence type="predicted"/>
<dbReference type="SMART" id="SM00826">
    <property type="entry name" value="PKS_DH"/>
    <property type="match status" value="1"/>
</dbReference>
<evidence type="ECO:0000256" key="9">
    <source>
        <dbReference type="ARBA" id="ARBA00023315"/>
    </source>
</evidence>
<dbReference type="PROSITE" id="PS00012">
    <property type="entry name" value="PHOSPHOPANTETHEINE"/>
    <property type="match status" value="2"/>
</dbReference>
<dbReference type="EMBL" id="JBDZYD010000019">
    <property type="protein sequence ID" value="MEQ0565330.1"/>
    <property type="molecule type" value="Genomic_DNA"/>
</dbReference>
<dbReference type="Pfam" id="PF00698">
    <property type="entry name" value="Acyl_transf_1"/>
    <property type="match status" value="2"/>
</dbReference>
<keyword evidence="8" id="KW-0511">Multifunctional enzyme</keyword>
<keyword evidence="5" id="KW-0808">Transferase</keyword>
<feature type="active site" description="Proton donor; for dehydratase activity" evidence="10">
    <location>
        <position position="2069"/>
    </location>
</feature>
<dbReference type="Gene3D" id="3.40.366.10">
    <property type="entry name" value="Malonyl-Coenzyme A Acyl Carrier Protein, domain 2"/>
    <property type="match status" value="2"/>
</dbReference>
<dbReference type="InterPro" id="IPR049900">
    <property type="entry name" value="PKS_mFAS_DH"/>
</dbReference>
<dbReference type="CDD" id="cd08956">
    <property type="entry name" value="KR_3_FAS_SDR_x"/>
    <property type="match status" value="1"/>
</dbReference>
<evidence type="ECO:0000313" key="15">
    <source>
        <dbReference type="Proteomes" id="UP001440984"/>
    </source>
</evidence>
<evidence type="ECO:0000313" key="14">
    <source>
        <dbReference type="EMBL" id="MEQ0565330.1"/>
    </source>
</evidence>
<sequence length="2749" mass="286757">MSNEQKLRDYLKQAAKDLREARGRVHELEERDREPIAIVGMSCRYPGGVASPEDLWRLVADGTDAISAFPDDRGWTAEDVYDPDPSVPGKSYVREGGFMSGAADFDPGFFDISPREALAMDPQHRLLLETSWEAFERAGIDPATVRGHKIGVFAGVMYQDYAARLTSVPEIVEGYLGSGNAGSVASGRVAYTFGFEGPAITVDTACSSSLVALHLAVQSLRRGETTMALAGGVTMIVTPTGFIEFSRQRGLAPDARCKSFAAAADGTAWAEGAGMLLVERLSDARRLGHPVLAVVRGTAVNQDGASSGLSAPNGPAQQRVIRAALADAALTSDLVDAVEAHGTGTVLGDPIEAQAVLATYGAERPAGRPLLLGSFKSNVGHTQAAAGVGGVIKMVEAMRHGVLPKTLHVDAPTPHVDWEAGAVSLLTEAQPWPETGRPRRAGVSSFGVSGTNAHVILESPERPNAPKATLGRLGGPVPWVLSGKTEGALRAQASQLIEVEADPVDLAASLALHRAHFTERAVVLGETREDLVAGLKAIAAGEPAAEVVRDAVAAGEVAFLFSGQGSQRAGMGRELYETYPVYAKAFDDICAGFDPRVRDLVLDGGADLDRTEFAQAALFAVEVALYRLVESWGVRPAYLLGHSIGEIAAAHVAGVFSLEDAQTLVTARGRLMQALPEGGVMIAVQASEKDVLPLPEGVSIAAVNGPDSVVLSGVDAAVAEVAAKFAKTKRLNTSHAFHSALMDPMLADFRAAVGKIGFSEPRIPLVSDVTGALATPGLVTDPGYWVRHVRETVRFADGVAALHTEGVRTFLELGPDGVLSALAQDCLPGDAAAVAMLRAGRPEVRSAVAALARLHTRGVTPDWSAYFAESGALRVDLPTYPFQRSRFWLEATGSGGFVEVAAKPELPQGALAARLAGAPAGERLRALTDLVRGQAAVVLGHGTADEIRADRPFKELGFDSLTAVELRTLLATALGRELPATLVFDHPTPAALARFLDSGADVTAETVVAHDEPIAIIGMSCRYPGGVTSPDDLWRLVATGTDAISPFPEDRGWDIDAVFDPDLSRPGTTYSIEGGFVDGAAEFDAGFFGISPREALAMDPQQRLLLEASWEAFEHAGVDVTGLRGAKVGVFAGISAQDYSSLLATIPAEAEGYVGTGTASSVVSGRIAYTFGFEGPALTVDTACSSSLVALHLAAQALRSGECSLALAGGVTVMSTPAGFIEFSRQRGLAPDGRCKSFAAAADGVGWSEGAGVLLVERLSDALRNGHEVLAVVRGSAVNSDGASNGLTAPNGPAQQRVIRAALASARLSPSDVDVVEAHGTGTTLGDPIEAQAVLATYGQDRAEPLYLGSLKSNIGHTQAAAGVAGVIKVVQAMRHGVLPKTLHVDGPTPHVDWASGSVELLTEAREWPAGERPRRAGISSFGVSGTNAHVILESPERPNVAFGALDAPKATLGRLGSVLPFVLSGRDGEGLQAQAAKLRSMGDFPLGDVAWTLATGRAALEHRAAVVAADRDELLEGLGALAEGRVHRSVVQGSPVSGGVAFLFTGQGSQRPGMGRELYETFPVYAEAFDAACAYLDPRVKELSGSAQTELAQQEIFALEVALFRLLESWGVRPDFVIGHSVGEIAAAHVAGMLSLEDAATLVAARGRLMQALPEGGVMIAVQASEEDVLPLPEGVSIAAVNGPDSVVLSGVEDAVTEMAARFTKTKRLNTSHAFHSALMDPMLAEFAAAIDGLTTAEPVITFVSTVEEGTGEYWVRQVREPVRFADAVATAKEQGARTFVEIGPDAVLAAMVDDAVPVLRSGHDEVRTTLTALARLHVRGVTPDWGTVLGGGRTVTLPTQAFRRDRFWVEPSWTAGDVTAAGLAAAEHPLLGAAVDLPGTGGCVLTGSLSVRTHPWLADHAVQDTVLLPGTAFVELALRAANEVGCAAIEELTLAAPLILPPSGAVRIQVFVGPADDAGKRPITLHSATGDDEEAWSLHATGTLAPEAPEASSPTGNLQVWPPEGATEIDVTGLYDGLQDNGFGYGPAFQGLRAAWSLDGAVYAEVVLPDAQQESAVRFGLHPALLDAALHAVGLGDFVTAKGQGHLPFSWNGVALRTSGAASLRVRLAPAGPDTISLTVADHRGRPVASAESLLLRAISAAGIEARREHHRSLFRLDWAPAATGAVPAATCTVLGDPALAAALRTAGAVVKTGDEPADFTFLPVKGGDVHSVTTEVLEKVQNWDTGRLVVVTRGAEREVTDVAAAAAWGLVRTAQAENPDRFTLLDLDGEPDGTAILAALAGGEPQILLRDGETLAPRLARVPAGDETAPEWNPDGTVLVTGGTGTLGGLLARHLAAKGVRHLVLAGRRGPDAPGIAELVSELDTLGARARVVACDAADRDALEALLATIPAEHPLTAVVHTAGVLDDGVLASLTPERFATVLRPKADAAWHLHELTEHLDLAAFVLFSSAASTLGNAGQANYAAANAVLDALARHRHARGLPATSLAWGLWEQSSGLLGELTDVDRRRMNRGGFGALATKDALALFDTALGLGEPMLLPMELDVAAMRQRIGSGPVPPLFRGLIRAARRPSAAPEEGALAARLAEVPAEEQHAVLLDLVRTQVAAVLGHASADAVDPDRGFGDFGFDSLSAVELRNNLAAATGLKLPATLIFDYPDPLVLTGFLLAELGRPEAEAADPALTALAQLEAGLAAAEPAEATRMALRTRLEVLLATLYPQTGEPGGERLDTATDEELFALIDQDFEVH</sequence>
<dbReference type="InterPro" id="IPR055123">
    <property type="entry name" value="SpnB-like_Rossmann"/>
</dbReference>
<feature type="domain" description="Ketosynthase family 3 (KS3)" evidence="12">
    <location>
        <begin position="33"/>
        <end position="459"/>
    </location>
</feature>
<evidence type="ECO:0000259" key="12">
    <source>
        <dbReference type="PROSITE" id="PS52004"/>
    </source>
</evidence>
<dbReference type="SUPFAM" id="SSF53901">
    <property type="entry name" value="Thiolase-like"/>
    <property type="match status" value="2"/>
</dbReference>
<dbReference type="PROSITE" id="PS52004">
    <property type="entry name" value="KS3_2"/>
    <property type="match status" value="2"/>
</dbReference>
<dbReference type="Pfam" id="PF00550">
    <property type="entry name" value="PP-binding"/>
    <property type="match status" value="2"/>
</dbReference>
<dbReference type="InterPro" id="IPR001227">
    <property type="entry name" value="Ac_transferase_dom_sf"/>
</dbReference>
<dbReference type="InterPro" id="IPR020806">
    <property type="entry name" value="PKS_PP-bd"/>
</dbReference>
<dbReference type="SUPFAM" id="SSF52151">
    <property type="entry name" value="FabD/lysophospholipase-like"/>
    <property type="match status" value="2"/>
</dbReference>
<dbReference type="Gene3D" id="3.10.129.110">
    <property type="entry name" value="Polyketide synthase dehydratase"/>
    <property type="match status" value="1"/>
</dbReference>
<dbReference type="Gene3D" id="3.40.47.10">
    <property type="match status" value="2"/>
</dbReference>
<evidence type="ECO:0000256" key="8">
    <source>
        <dbReference type="ARBA" id="ARBA00023268"/>
    </source>
</evidence>
<dbReference type="PANTHER" id="PTHR43775:SF51">
    <property type="entry name" value="INACTIVE PHENOLPHTHIOCEROL SYNTHESIS POLYKETIDE SYNTHASE TYPE I PKS1-RELATED"/>
    <property type="match status" value="1"/>
</dbReference>
<dbReference type="Pfam" id="PF08990">
    <property type="entry name" value="Docking"/>
    <property type="match status" value="1"/>
</dbReference>
<evidence type="ECO:0000259" key="13">
    <source>
        <dbReference type="PROSITE" id="PS52019"/>
    </source>
</evidence>
<comment type="pathway">
    <text evidence="2">Antibiotic biosynthesis.</text>
</comment>
<keyword evidence="6" id="KW-0677">Repeat</keyword>
<dbReference type="Gene3D" id="3.40.50.720">
    <property type="entry name" value="NAD(P)-binding Rossmann-like Domain"/>
    <property type="match status" value="1"/>
</dbReference>
<feature type="domain" description="Ketosynthase family 3 (KS3)" evidence="12">
    <location>
        <begin position="1011"/>
        <end position="1435"/>
    </location>
</feature>
<keyword evidence="7" id="KW-0045">Antibiotic biosynthesis</keyword>
<dbReference type="SMART" id="SM00825">
    <property type="entry name" value="PKS_KS"/>
    <property type="match status" value="2"/>
</dbReference>
<dbReference type="SUPFAM" id="SSF51735">
    <property type="entry name" value="NAD(P)-binding Rossmann-fold domains"/>
    <property type="match status" value="2"/>
</dbReference>
<dbReference type="Pfam" id="PF16197">
    <property type="entry name" value="KAsynt_C_assoc"/>
    <property type="match status" value="1"/>
</dbReference>
<dbReference type="InterPro" id="IPR006162">
    <property type="entry name" value="Ppantetheine_attach_site"/>
</dbReference>
<dbReference type="InterPro" id="IPR018201">
    <property type="entry name" value="Ketoacyl_synth_AS"/>
</dbReference>
<comment type="caution">
    <text evidence="14">The sequence shown here is derived from an EMBL/GenBank/DDBJ whole genome shotgun (WGS) entry which is preliminary data.</text>
</comment>
<feature type="domain" description="PKS/mFAS DH" evidence="13">
    <location>
        <begin position="1870"/>
        <end position="2147"/>
    </location>
</feature>
<dbReference type="Pfam" id="PF14765">
    <property type="entry name" value="PS-DH"/>
    <property type="match status" value="1"/>
</dbReference>
<dbReference type="InterPro" id="IPR049551">
    <property type="entry name" value="PKS_DH_C"/>
</dbReference>
<evidence type="ECO:0000256" key="2">
    <source>
        <dbReference type="ARBA" id="ARBA00004792"/>
    </source>
</evidence>
<dbReference type="PANTHER" id="PTHR43775">
    <property type="entry name" value="FATTY ACID SYNTHASE"/>
    <property type="match status" value="1"/>
</dbReference>
<dbReference type="SMART" id="SM00823">
    <property type="entry name" value="PKS_PP"/>
    <property type="match status" value="2"/>
</dbReference>
<dbReference type="InterPro" id="IPR054514">
    <property type="entry name" value="RhiE-like_linker"/>
</dbReference>
<evidence type="ECO:0000256" key="3">
    <source>
        <dbReference type="ARBA" id="ARBA00022450"/>
    </source>
</evidence>
<dbReference type="InterPro" id="IPR050091">
    <property type="entry name" value="PKS_NRPS_Biosynth_Enz"/>
</dbReference>
<dbReference type="InterPro" id="IPR016036">
    <property type="entry name" value="Malonyl_transacylase_ACP-bd"/>
</dbReference>
<evidence type="ECO:0000256" key="10">
    <source>
        <dbReference type="PROSITE-ProRule" id="PRU01363"/>
    </source>
</evidence>
<feature type="domain" description="Carrier" evidence="11">
    <location>
        <begin position="925"/>
        <end position="1000"/>
    </location>
</feature>
<dbReference type="Pfam" id="PF08659">
    <property type="entry name" value="KR"/>
    <property type="match status" value="1"/>
</dbReference>
<feature type="domain" description="Carrier" evidence="11">
    <location>
        <begin position="2597"/>
        <end position="2672"/>
    </location>
</feature>
<keyword evidence="3" id="KW-0596">Phosphopantetheine</keyword>
<dbReference type="InterPro" id="IPR042104">
    <property type="entry name" value="PKS_dehydratase_sf"/>
</dbReference>
<dbReference type="Pfam" id="PF22336">
    <property type="entry name" value="RhiE-like_linker"/>
    <property type="match status" value="1"/>
</dbReference>
<dbReference type="Pfam" id="PF22953">
    <property type="entry name" value="SpnB_Rossmann"/>
    <property type="match status" value="1"/>
</dbReference>
<feature type="active site" description="Proton acceptor; for dehydratase activity" evidence="10">
    <location>
        <position position="1902"/>
    </location>
</feature>
<dbReference type="Pfam" id="PF00109">
    <property type="entry name" value="ketoacyl-synt"/>
    <property type="match status" value="2"/>
</dbReference>
<dbReference type="InterPro" id="IPR009081">
    <property type="entry name" value="PP-bd_ACP"/>
</dbReference>
<name>A0ABV0LSN6_9PSEU</name>
<dbReference type="InterPro" id="IPR036291">
    <property type="entry name" value="NAD(P)-bd_dom_sf"/>
</dbReference>
<dbReference type="InterPro" id="IPR049552">
    <property type="entry name" value="PKS_DH_N"/>
</dbReference>
<dbReference type="InterPro" id="IPR036736">
    <property type="entry name" value="ACP-like_sf"/>
</dbReference>
<feature type="region of interest" description="C-terminal hotdog fold" evidence="10">
    <location>
        <begin position="2008"/>
        <end position="2147"/>
    </location>
</feature>
<keyword evidence="15" id="KW-1185">Reference proteome</keyword>
<dbReference type="Gene3D" id="3.30.70.3290">
    <property type="match status" value="2"/>
</dbReference>
<dbReference type="InterPro" id="IPR014031">
    <property type="entry name" value="Ketoacyl_synth_C"/>
</dbReference>
<feature type="region of interest" description="N-terminal hotdog fold" evidence="10">
    <location>
        <begin position="1870"/>
        <end position="1993"/>
    </location>
</feature>
<dbReference type="SUPFAM" id="SSF55048">
    <property type="entry name" value="Probable ACP-binding domain of malonyl-CoA ACP transacylase"/>
    <property type="match status" value="2"/>
</dbReference>
<accession>A0ABV0LSN6</accession>
<dbReference type="InterPro" id="IPR057326">
    <property type="entry name" value="KR_dom"/>
</dbReference>
<evidence type="ECO:0000256" key="6">
    <source>
        <dbReference type="ARBA" id="ARBA00022737"/>
    </source>
</evidence>
<protein>
    <submittedName>
        <fullName evidence="14">Type I polyketide synthase</fullName>
    </submittedName>
</protein>
<dbReference type="CDD" id="cd00833">
    <property type="entry name" value="PKS"/>
    <property type="match status" value="2"/>
</dbReference>
<comment type="cofactor">
    <cofactor evidence="1">
        <name>pantetheine 4'-phosphate</name>
        <dbReference type="ChEBI" id="CHEBI:47942"/>
    </cofactor>
</comment>
<dbReference type="InterPro" id="IPR032821">
    <property type="entry name" value="PKS_assoc"/>
</dbReference>